<dbReference type="Proteomes" id="UP001059596">
    <property type="component" value="Chromosome 3R"/>
</dbReference>
<evidence type="ECO:0000313" key="2">
    <source>
        <dbReference type="EMBL" id="KAI8045350.1"/>
    </source>
</evidence>
<evidence type="ECO:0000313" key="3">
    <source>
        <dbReference type="Proteomes" id="UP001059596"/>
    </source>
</evidence>
<accession>A0A9Q0BVE5</accession>
<gene>
    <name evidence="2" type="ORF">M5D96_001530</name>
</gene>
<feature type="compositionally biased region" description="Basic residues" evidence="1">
    <location>
        <begin position="17"/>
        <end position="28"/>
    </location>
</feature>
<proteinExistence type="predicted"/>
<evidence type="ECO:0000256" key="1">
    <source>
        <dbReference type="SAM" id="MobiDB-lite"/>
    </source>
</evidence>
<sequence length="28" mass="3097">RGQDTRPVIASSQPKSAKCRVKRPQSTN</sequence>
<reference evidence="2" key="1">
    <citation type="journal article" date="2023" name="Genome Biol. Evol.">
        <title>Long-read-based Genome Assembly of Drosophila gunungcola Reveals Fewer Chemosensory Genes in Flower-breeding Species.</title>
        <authorList>
            <person name="Negi A."/>
            <person name="Liao B.Y."/>
            <person name="Yeh S.D."/>
        </authorList>
    </citation>
    <scope>NUCLEOTIDE SEQUENCE</scope>
    <source>
        <strain evidence="2">Sukarami</strain>
    </source>
</reference>
<name>A0A9Q0BVE5_9MUSC</name>
<comment type="caution">
    <text evidence="2">The sequence shown here is derived from an EMBL/GenBank/DDBJ whole genome shotgun (WGS) entry which is preliminary data.</text>
</comment>
<dbReference type="EMBL" id="JAMKOV010000001">
    <property type="protein sequence ID" value="KAI8045350.1"/>
    <property type="molecule type" value="Genomic_DNA"/>
</dbReference>
<protein>
    <submittedName>
        <fullName evidence="2">Uncharacterized protein</fullName>
    </submittedName>
</protein>
<feature type="non-terminal residue" evidence="2">
    <location>
        <position position="1"/>
    </location>
</feature>
<dbReference type="AlphaFoldDB" id="A0A9Q0BVE5"/>
<organism evidence="2 3">
    <name type="scientific">Drosophila gunungcola</name>
    <name type="common">fruit fly</name>
    <dbReference type="NCBI Taxonomy" id="103775"/>
    <lineage>
        <taxon>Eukaryota</taxon>
        <taxon>Metazoa</taxon>
        <taxon>Ecdysozoa</taxon>
        <taxon>Arthropoda</taxon>
        <taxon>Hexapoda</taxon>
        <taxon>Insecta</taxon>
        <taxon>Pterygota</taxon>
        <taxon>Neoptera</taxon>
        <taxon>Endopterygota</taxon>
        <taxon>Diptera</taxon>
        <taxon>Brachycera</taxon>
        <taxon>Muscomorpha</taxon>
        <taxon>Ephydroidea</taxon>
        <taxon>Drosophilidae</taxon>
        <taxon>Drosophila</taxon>
        <taxon>Sophophora</taxon>
    </lineage>
</organism>
<feature type="region of interest" description="Disordered" evidence="1">
    <location>
        <begin position="1"/>
        <end position="28"/>
    </location>
</feature>
<keyword evidence="3" id="KW-1185">Reference proteome</keyword>